<evidence type="ECO:0000313" key="2">
    <source>
        <dbReference type="Proteomes" id="UP000015527"/>
    </source>
</evidence>
<dbReference type="AlphaFoldDB" id="T0HE70"/>
<accession>T0HE70</accession>
<reference evidence="1 2" key="1">
    <citation type="journal article" date="2013" name="Genome Announc.">
        <title>Genome Sequence of Novosphingobium lindaniclasticum LE124T, Isolated from a Hexachlorocyclohexane Dumpsite.</title>
        <authorList>
            <person name="Saxena A."/>
            <person name="Nayyar N."/>
            <person name="Sangwan N."/>
            <person name="Kumari R."/>
            <person name="Khurana J.P."/>
            <person name="Lal R."/>
        </authorList>
    </citation>
    <scope>NUCLEOTIDE SEQUENCE [LARGE SCALE GENOMIC DNA]</scope>
    <source>
        <strain evidence="1 2">LE124</strain>
    </source>
</reference>
<dbReference type="RefSeq" id="WP_021235192.1">
    <property type="nucleotide sequence ID" value="NZ_ATHL01000110.1"/>
</dbReference>
<sequence length="223" mass="24439">MTLTTTKLAKIDVTKPLQLADGTPVAFARRSHMSMDGYEVIIKPNTTGREVGQHRHFRADGIHVHSTLPNLQNVLEATLDTSKPLQTSDGKPVTFVGKLEDGRLVVQVGYGSAFSRTQATELRFADGRKSAAVGVTSGDDVIVKVTKTEKFRNVYADGTLGTTAHKTEEAARQNVKFGKVRIGILKQVFEDGTLVDARMVPLTPTYRNRGVTVRNATREDFAR</sequence>
<evidence type="ECO:0000313" key="1">
    <source>
        <dbReference type="EMBL" id="EQB10393.1"/>
    </source>
</evidence>
<name>T0HE70_9SPHN</name>
<dbReference type="Proteomes" id="UP000015527">
    <property type="component" value="Unassembled WGS sequence"/>
</dbReference>
<organism evidence="1 2">
    <name type="scientific">Novosphingobium lindaniclasticum LE124</name>
    <dbReference type="NCBI Taxonomy" id="1096930"/>
    <lineage>
        <taxon>Bacteria</taxon>
        <taxon>Pseudomonadati</taxon>
        <taxon>Pseudomonadota</taxon>
        <taxon>Alphaproteobacteria</taxon>
        <taxon>Sphingomonadales</taxon>
        <taxon>Sphingomonadaceae</taxon>
        <taxon>Novosphingobium</taxon>
    </lineage>
</organism>
<protein>
    <submittedName>
        <fullName evidence="1">Uncharacterized protein</fullName>
    </submittedName>
</protein>
<dbReference type="EMBL" id="ATHL01000110">
    <property type="protein sequence ID" value="EQB10393.1"/>
    <property type="molecule type" value="Genomic_DNA"/>
</dbReference>
<proteinExistence type="predicted"/>
<dbReference type="PATRIC" id="fig|1096930.3.peg.3375"/>
<gene>
    <name evidence="1" type="ORF">L284_17005</name>
</gene>
<keyword evidence="2" id="KW-1185">Reference proteome</keyword>
<comment type="caution">
    <text evidence="1">The sequence shown here is derived from an EMBL/GenBank/DDBJ whole genome shotgun (WGS) entry which is preliminary data.</text>
</comment>